<dbReference type="GO" id="GO:0008704">
    <property type="term" value="F:5-carboxymethyl-2-hydroxymuconate delta-isomerase activity"/>
    <property type="evidence" value="ECO:0007669"/>
    <property type="project" value="InterPro"/>
</dbReference>
<dbReference type="PANTHER" id="PTHR37950">
    <property type="entry name" value="4-HYDROXYPHENYLACETATE CATABOLISM PROTEIN"/>
    <property type="match status" value="1"/>
</dbReference>
<dbReference type="PANTHER" id="PTHR37950:SF1">
    <property type="entry name" value="4-HYDROXYPHENYLACETATE CATABOLISM PROTEIN"/>
    <property type="match status" value="1"/>
</dbReference>
<gene>
    <name evidence="1" type="ORF">ATO11_05800</name>
</gene>
<keyword evidence="1" id="KW-0413">Isomerase</keyword>
<dbReference type="AlphaFoldDB" id="A0A0L1JT44"/>
<comment type="caution">
    <text evidence="1">The sequence shown here is derived from an EMBL/GenBank/DDBJ whole genome shotgun (WGS) entry which is preliminary data.</text>
</comment>
<proteinExistence type="predicted"/>
<dbReference type="CDD" id="cd00580">
    <property type="entry name" value="CHMI"/>
    <property type="match status" value="1"/>
</dbReference>
<accession>A0A0L1JT44</accession>
<protein>
    <submittedName>
        <fullName evidence="1">5-carboxymethyl-2-hydroxymuconate isomerase</fullName>
    </submittedName>
</protein>
<dbReference type="STRING" id="1317121.ATO11_05800"/>
<dbReference type="SUPFAM" id="SSF55331">
    <property type="entry name" value="Tautomerase/MIF"/>
    <property type="match status" value="1"/>
</dbReference>
<dbReference type="OrthoDB" id="9814215at2"/>
<organism evidence="1 2">
    <name type="scientific">Pseudaestuariivita atlantica</name>
    <dbReference type="NCBI Taxonomy" id="1317121"/>
    <lineage>
        <taxon>Bacteria</taxon>
        <taxon>Pseudomonadati</taxon>
        <taxon>Pseudomonadota</taxon>
        <taxon>Alphaproteobacteria</taxon>
        <taxon>Rhodobacterales</taxon>
        <taxon>Paracoccaceae</taxon>
        <taxon>Pseudaestuariivita</taxon>
    </lineage>
</organism>
<name>A0A0L1JT44_9RHOB</name>
<sequence>MPHLTLEYSPNLEPEVDMTALCDALREAMIETGVFPMPGIRVRAYPATHMSVADGDPKHAFIDMSLRLRAGRSDADKHRATDHVFDAARAFLAPVMERRSLALSFEMRDINPDLSRKTGTIRDHLKDPANG</sequence>
<keyword evidence="2" id="KW-1185">Reference proteome</keyword>
<reference evidence="1 2" key="1">
    <citation type="journal article" date="2015" name="Int. J. Syst. Evol. Microbiol.">
        <title>Aestuariivita atlantica sp. nov., isolated from deep sea sediment of the Atlantic Ocean.</title>
        <authorList>
            <person name="Li G."/>
            <person name="Lai Q."/>
            <person name="Du Y."/>
            <person name="Liu X."/>
            <person name="Sun F."/>
            <person name="Shao Z."/>
        </authorList>
    </citation>
    <scope>NUCLEOTIDE SEQUENCE [LARGE SCALE GENOMIC DNA]</scope>
    <source>
        <strain evidence="1 2">22II-S11-z3</strain>
    </source>
</reference>
<dbReference type="InterPro" id="IPR014347">
    <property type="entry name" value="Tautomerase/MIF_sf"/>
</dbReference>
<evidence type="ECO:0000313" key="1">
    <source>
        <dbReference type="EMBL" id="KNG94887.1"/>
    </source>
</evidence>
<dbReference type="RefSeq" id="WP_050529877.1">
    <property type="nucleotide sequence ID" value="NZ_AQQZ01000002.1"/>
</dbReference>
<evidence type="ECO:0000313" key="2">
    <source>
        <dbReference type="Proteomes" id="UP000036938"/>
    </source>
</evidence>
<dbReference type="EMBL" id="AQQZ01000002">
    <property type="protein sequence ID" value="KNG94887.1"/>
    <property type="molecule type" value="Genomic_DNA"/>
</dbReference>
<dbReference type="InterPro" id="IPR004220">
    <property type="entry name" value="5-COMe_2-OHmuconate_Isoase"/>
</dbReference>
<dbReference type="Proteomes" id="UP000036938">
    <property type="component" value="Unassembled WGS sequence"/>
</dbReference>
<dbReference type="Gene3D" id="3.30.429.10">
    <property type="entry name" value="Macrophage Migration Inhibitory Factor"/>
    <property type="match status" value="1"/>
</dbReference>
<dbReference type="Pfam" id="PF02962">
    <property type="entry name" value="CHMI"/>
    <property type="match status" value="1"/>
</dbReference>